<proteinExistence type="predicted"/>
<dbReference type="Proteomes" id="UP001321498">
    <property type="component" value="Chromosome"/>
</dbReference>
<protein>
    <submittedName>
        <fullName evidence="1">Uncharacterized protein</fullName>
    </submittedName>
</protein>
<accession>A0ABN6XKU6</accession>
<evidence type="ECO:0000313" key="2">
    <source>
        <dbReference type="Proteomes" id="UP001321498"/>
    </source>
</evidence>
<sequence>MSDEYRRRGQKFRELAALFMGAEGIPVRPRQVARTFAAMFDLDSDERGDLQGLSDWAIVTRANQTLDPTGALREAAEAAEADSKGRYAAVLYRRGYGAGEQLAVLRLVDFAHLLKRADP</sequence>
<organism evidence="1 2">
    <name type="scientific">Naasia aerilata</name>
    <dbReference type="NCBI Taxonomy" id="1162966"/>
    <lineage>
        <taxon>Bacteria</taxon>
        <taxon>Bacillati</taxon>
        <taxon>Actinomycetota</taxon>
        <taxon>Actinomycetes</taxon>
        <taxon>Micrococcales</taxon>
        <taxon>Microbacteriaceae</taxon>
        <taxon>Naasia</taxon>
    </lineage>
</organism>
<dbReference type="RefSeq" id="WP_286278792.1">
    <property type="nucleotide sequence ID" value="NZ_AP027731.1"/>
</dbReference>
<gene>
    <name evidence="1" type="ORF">GCM10025866_13950</name>
</gene>
<evidence type="ECO:0000313" key="1">
    <source>
        <dbReference type="EMBL" id="BDZ45486.1"/>
    </source>
</evidence>
<name>A0ABN6XKU6_9MICO</name>
<reference evidence="2" key="1">
    <citation type="journal article" date="2019" name="Int. J. Syst. Evol. Microbiol.">
        <title>The Global Catalogue of Microorganisms (GCM) 10K type strain sequencing project: providing services to taxonomists for standard genome sequencing and annotation.</title>
        <authorList>
            <consortium name="The Broad Institute Genomics Platform"/>
            <consortium name="The Broad Institute Genome Sequencing Center for Infectious Disease"/>
            <person name="Wu L."/>
            <person name="Ma J."/>
        </authorList>
    </citation>
    <scope>NUCLEOTIDE SEQUENCE [LARGE SCALE GENOMIC DNA]</scope>
    <source>
        <strain evidence="2">NBRC 108725</strain>
    </source>
</reference>
<keyword evidence="2" id="KW-1185">Reference proteome</keyword>
<dbReference type="EMBL" id="AP027731">
    <property type="protein sequence ID" value="BDZ45486.1"/>
    <property type="molecule type" value="Genomic_DNA"/>
</dbReference>